<dbReference type="SUPFAM" id="SSF46785">
    <property type="entry name" value="Winged helix' DNA-binding domain"/>
    <property type="match status" value="1"/>
</dbReference>
<dbReference type="PANTHER" id="PTHR42756">
    <property type="entry name" value="TRANSCRIPTIONAL REGULATOR, MARR"/>
    <property type="match status" value="1"/>
</dbReference>
<evidence type="ECO:0000313" key="5">
    <source>
        <dbReference type="EMBL" id="MBC8208870.1"/>
    </source>
</evidence>
<evidence type="ECO:0000259" key="4">
    <source>
        <dbReference type="PROSITE" id="PS50995"/>
    </source>
</evidence>
<evidence type="ECO:0000256" key="3">
    <source>
        <dbReference type="ARBA" id="ARBA00023163"/>
    </source>
</evidence>
<dbReference type="EMBL" id="JACNLK010000058">
    <property type="protein sequence ID" value="MBC8208870.1"/>
    <property type="molecule type" value="Genomic_DNA"/>
</dbReference>
<keyword evidence="3" id="KW-0804">Transcription</keyword>
<feature type="domain" description="HTH marR-type" evidence="4">
    <location>
        <begin position="3"/>
        <end position="135"/>
    </location>
</feature>
<keyword evidence="2" id="KW-0238">DNA-binding</keyword>
<organism evidence="5 6">
    <name type="scientific">Candidatus Desulfatifera sulfidica</name>
    <dbReference type="NCBI Taxonomy" id="2841691"/>
    <lineage>
        <taxon>Bacteria</taxon>
        <taxon>Pseudomonadati</taxon>
        <taxon>Thermodesulfobacteriota</taxon>
        <taxon>Desulfobulbia</taxon>
        <taxon>Desulfobulbales</taxon>
        <taxon>Desulfobulbaceae</taxon>
        <taxon>Candidatus Desulfatifera</taxon>
    </lineage>
</organism>
<dbReference type="AlphaFoldDB" id="A0A8J6TCR7"/>
<dbReference type="SMART" id="SM00347">
    <property type="entry name" value="HTH_MARR"/>
    <property type="match status" value="1"/>
</dbReference>
<sequence>MGKNEINHLIIEFYEKLSSWEHSIVRGHELTLAQMHIIEILGLHKTLRMKELAEKTGVTTGSLTVVVDKLVQKEIVRRTPHESDRRSLIVELTHKGHEYFLEHDRLHSQLTEEIMHQLSSEENEQLENLLKKINQII</sequence>
<reference evidence="5 6" key="1">
    <citation type="submission" date="2020-08" db="EMBL/GenBank/DDBJ databases">
        <title>Bridging the membrane lipid divide: bacteria of the FCB group superphylum have the potential to synthesize archaeal ether lipids.</title>
        <authorList>
            <person name="Villanueva L."/>
            <person name="Von Meijenfeldt F.A.B."/>
            <person name="Westbye A.B."/>
            <person name="Yadav S."/>
            <person name="Hopmans E.C."/>
            <person name="Dutilh B.E."/>
            <person name="Sinninghe Damste J.S."/>
        </authorList>
    </citation>
    <scope>NUCLEOTIDE SEQUENCE [LARGE SCALE GENOMIC DNA]</scope>
    <source>
        <strain evidence="5">NIOZ-UU81</strain>
    </source>
</reference>
<name>A0A8J6TCR7_9BACT</name>
<protein>
    <submittedName>
        <fullName evidence="5">MarR family transcriptional regulator</fullName>
    </submittedName>
</protein>
<dbReference type="Pfam" id="PF01047">
    <property type="entry name" value="MarR"/>
    <property type="match status" value="1"/>
</dbReference>
<dbReference type="InterPro" id="IPR036388">
    <property type="entry name" value="WH-like_DNA-bd_sf"/>
</dbReference>
<dbReference type="InterPro" id="IPR000835">
    <property type="entry name" value="HTH_MarR-typ"/>
</dbReference>
<gene>
    <name evidence="5" type="ORF">H8E79_06865</name>
</gene>
<dbReference type="PANTHER" id="PTHR42756:SF1">
    <property type="entry name" value="TRANSCRIPTIONAL REPRESSOR OF EMRAB OPERON"/>
    <property type="match status" value="1"/>
</dbReference>
<dbReference type="GO" id="GO:0003677">
    <property type="term" value="F:DNA binding"/>
    <property type="evidence" value="ECO:0007669"/>
    <property type="project" value="UniProtKB-KW"/>
</dbReference>
<dbReference type="Proteomes" id="UP000599024">
    <property type="component" value="Unassembled WGS sequence"/>
</dbReference>
<evidence type="ECO:0000313" key="6">
    <source>
        <dbReference type="Proteomes" id="UP000599024"/>
    </source>
</evidence>
<dbReference type="PROSITE" id="PS50995">
    <property type="entry name" value="HTH_MARR_2"/>
    <property type="match status" value="1"/>
</dbReference>
<dbReference type="InterPro" id="IPR036390">
    <property type="entry name" value="WH_DNA-bd_sf"/>
</dbReference>
<proteinExistence type="predicted"/>
<keyword evidence="1" id="KW-0805">Transcription regulation</keyword>
<dbReference type="GO" id="GO:0003700">
    <property type="term" value="F:DNA-binding transcription factor activity"/>
    <property type="evidence" value="ECO:0007669"/>
    <property type="project" value="InterPro"/>
</dbReference>
<dbReference type="PRINTS" id="PR00598">
    <property type="entry name" value="HTHMARR"/>
</dbReference>
<accession>A0A8J6TCR7</accession>
<comment type="caution">
    <text evidence="5">The sequence shown here is derived from an EMBL/GenBank/DDBJ whole genome shotgun (WGS) entry which is preliminary data.</text>
</comment>
<evidence type="ECO:0000256" key="1">
    <source>
        <dbReference type="ARBA" id="ARBA00023015"/>
    </source>
</evidence>
<evidence type="ECO:0000256" key="2">
    <source>
        <dbReference type="ARBA" id="ARBA00023125"/>
    </source>
</evidence>
<dbReference type="Gene3D" id="1.10.10.10">
    <property type="entry name" value="Winged helix-like DNA-binding domain superfamily/Winged helix DNA-binding domain"/>
    <property type="match status" value="1"/>
</dbReference>